<feature type="compositionally biased region" description="Acidic residues" evidence="12">
    <location>
        <begin position="2036"/>
        <end position="2050"/>
    </location>
</feature>
<feature type="domain" description="C2H2-type" evidence="13">
    <location>
        <begin position="683"/>
        <end position="710"/>
    </location>
</feature>
<feature type="region of interest" description="Disordered" evidence="12">
    <location>
        <begin position="1"/>
        <end position="36"/>
    </location>
</feature>
<feature type="region of interest" description="Disordered" evidence="12">
    <location>
        <begin position="176"/>
        <end position="195"/>
    </location>
</feature>
<dbReference type="InterPro" id="IPR013087">
    <property type="entry name" value="Znf_C2H2_type"/>
</dbReference>
<feature type="compositionally biased region" description="Low complexity" evidence="12">
    <location>
        <begin position="2408"/>
        <end position="2418"/>
    </location>
</feature>
<dbReference type="PROSITE" id="PS00028">
    <property type="entry name" value="ZINC_FINGER_C2H2_1"/>
    <property type="match status" value="29"/>
</dbReference>
<dbReference type="Pfam" id="PF00096">
    <property type="entry name" value="zf-C2H2"/>
    <property type="match status" value="8"/>
</dbReference>
<feature type="domain" description="C2H2-type" evidence="13">
    <location>
        <begin position="1074"/>
        <end position="1101"/>
    </location>
</feature>
<feature type="domain" description="C2H2-type" evidence="13">
    <location>
        <begin position="922"/>
        <end position="949"/>
    </location>
</feature>
<feature type="domain" description="C2H2-type" evidence="13">
    <location>
        <begin position="1430"/>
        <end position="1457"/>
    </location>
</feature>
<feature type="domain" description="C2H2-type" evidence="13">
    <location>
        <begin position="2085"/>
        <end position="2112"/>
    </location>
</feature>
<feature type="domain" description="C2H2-type" evidence="13">
    <location>
        <begin position="2166"/>
        <end position="2193"/>
    </location>
</feature>
<evidence type="ECO:0000259" key="13">
    <source>
        <dbReference type="PROSITE" id="PS50157"/>
    </source>
</evidence>
<comment type="similarity">
    <text evidence="2">Belongs to the krueppel C2H2-type zinc-finger protein family.</text>
</comment>
<name>A0AA47N5S9_MERPO</name>
<feature type="domain" description="C2H2-type" evidence="13">
    <location>
        <begin position="1020"/>
        <end position="1042"/>
    </location>
</feature>
<evidence type="ECO:0000256" key="12">
    <source>
        <dbReference type="SAM" id="MobiDB-lite"/>
    </source>
</evidence>
<keyword evidence="4" id="KW-0677">Repeat</keyword>
<feature type="region of interest" description="Disordered" evidence="12">
    <location>
        <begin position="550"/>
        <end position="577"/>
    </location>
</feature>
<comment type="caution">
    <text evidence="14">The sequence shown here is derived from an EMBL/GenBank/DDBJ whole genome shotgun (WGS) entry which is preliminary data.</text>
</comment>
<feature type="domain" description="C2H2-type" evidence="13">
    <location>
        <begin position="1731"/>
        <end position="1758"/>
    </location>
</feature>
<evidence type="ECO:0000256" key="5">
    <source>
        <dbReference type="ARBA" id="ARBA00022771"/>
    </source>
</evidence>
<sequence length="2811" mass="320451">MAHGWDSYFPNLQPPPTNPRPLEVSSGPEGNLSQPIENFTAHHDLSNMVVSQEAVSTNSDFGSNLYTNSAPTSDCAFSYYSDIPWQADEHQSVKDGSSKCENGDLSNLTAGGLTTSSHFPSSFAADLQEITEDCEMLPPSFLEDYSDVSSCSDTDINDTEIRHSCKYMKSSEPKTASHDNLITTKHSPSEWPFTPTGNMSISADIPTSQMSETPLILPIPSELHDKARKMADCAEEKIETKENPTKCVQKHPTLASSETLEDQEDTAGTEQKLKFDIEEERVPIQTKELNITIGSHKDMAEDVTDRYPEEYTCPKVDECQEEMPLVCNHLTSFLSVEEDLDVKIQETGTKLLDTIQDKEVCVGKETIDPNQISSPGLHENGMDDTSDTLLSSATECPGLFDNISHSQDTIHELEDNIDTLEAVEITNGPERTFQGISQFQYPAQPSESCRQDIICINRVEDSKCNSMDACYNKQLSDSGRVLEPLAESESMDPLHQPKLYTTMDEEKTLPSSVLATERHEEDASETMKEFFQETSATFEQPDPGMLYGEPLSRADSPCEDHETSHSDQDSPVASLENSSITHLEVQGPELKHSLQLQKKLQPIIVLKTLEPVNDVKEFRCTECQYSTQHVDNLIEHHHNHSQHEFKFCPTCNIYLQNDLPSKHVCDVPGYVLPERKLKKKRSYKCNSCSHVSTKFYQHVQHTRTHTGRTPFKCNGCGQYFSQSSCMYRHMRIPGRCRGTKHKKSATQLNIKSKTTKPKHNQKVVECKSLPDCYVKLVDISRTNVCPFCSKTFTSSKMKNKHVCIVHKVKGVQKGMETSGADELGKYKCPLCPRVFKYSYNRARHLRRCIKEQTNGTNWKTGSKFQCPLCKANFSFANNRTRHIQNSCLRDYLRTLARTNTKIRSGKKDPPSATTDPEHIQGYKCSLCPARFFHASGKYKHMKKHELYKLTGKTVGYRSFPILRKKQENISSKKTVKCTDTATSNQANHSDGFSCSFCGKGFSTSLLLKEHERNHKGDRPYRCLECGKGFRRHNHLINHKTTHQRMIQCTVCKMILPTIGELIKHRKTHLKRGKLKCPDCPLQFDYPVYLLRHLASHKRESKSELVHGDKEMQVKPEMPLKSLKKLKASQCSLCKDVFQDPKSLRKHCLKHITESSCPFCQSHFNSRRSLVRHMERHSGDKPLPCNACGKRFHRIVNLNLHKKTCSASKMEVNQLEVVEVAEKPAEKGRKLLHCSYCPRTFNRRNRLKKHHYGHRSNSLMTCSKCGYFYGRTKLSQHEKNCNGTTAIDQHGKSLPNKVEEKVEKKLHRTTGTRTKTLTHICPHCHQKFQYRSFLLRHLISHKDKSFACDHCGRQYGNKSMCNKHEALCGGLVRKDDSKINSYNQPRLSRQTSVKEAKEKKTEYKCTFCTKTFLKARNLRRHILTHTEVKPYRCKACDSCFSRYDHLKLHQTRCKGKRQRLEVCLPKISLDAVGKGWQKQGHNLAIAEEQTFECNLCLKIFTCKSNLDRHVSMLHNQNVFSSSRRKNIALSTRIDRRLEPYPIKKQRNACIYCPRSFKSSWQLRVHTRLHTGEKPFLCDMCGERFIRRDYLLRHSSKCNPTKGGNDLLPCNKCKDLFPKESLEIHQIDCSNAPSVSGDLQKSSESTSNGFSCAYCNSTFLIFSQLQQHFLNAHKQDTVKSPVPTTSLQQQLSNIVSIKEEPLDATNDDKQINGDGKILFDGSTHVDDAEEKPFPCSFCNLRFKNRSGLSGHLRIHLKSAPFSCLKCKKGFWNKNQQRSHLRKCKRLEMFSKKNVGLKSSDAISSEIDSAQNDSVLVFKEGSKTTHRGTGVLQTTFSCKDNSEDSPQEDQVQSSSVEKKAVHYQCSECDQSFTDGLLLISHLEDHGRVEQEKNRNTCPECGKVCNNGANLDRHMKVHGIEKTYPCLECSKRFTTLRKLLVHKKNHKKQTSPFVCRICSQRCWTNKSLQGHYSENHPNELHFCKLCSKRYTSKKSLIRHYKMRHHIWQLGQYIDCSENESIDHGSIEVNASGCSDKDMQTDEDGDSENDIENSDSDAAPYFPCHVCGKTFLTSENLEDHQRCHLGEKPHECAECGKCFFQASQLLQHQRTHKSEFQCQTCHRGFVSLFALRKHKHTHGKSRPYRCSKCDLSFTGHSQLAEHMAMHREDNFPCDICNRTFSCKSSRAEHRKSHSAAAGDLPPLTFEEEEMDNQSLAQLISQQKYRCGVCHECFKDPQELSEHGCLAAKERPFSCSVCDQYFLHESHLNKHKTINHGPLSYEYLCNHCHIRFSSERSYLWHARKHHCDVDPALIIKEEEDAVENSSVPQTVIESQVCNKKTTDSAGVQNQLPTHSLTHECKFCKLTFSTKSKMKKHERCHYTAATQFECTGCGQNFIGSEAFRQHHCSRSMTKSEYSSTSTKKSPGSCEPLGEEEEVDVTGEDVFSCFACSEQFSTKSCLLEHQNEHHPKVLIKCEICGKTFKQRRDLIQHERTHLTDRDTKATVKKKTQLSCFQCPTMFDTVQEMAVHMKTHCEQDLGHHRCDMCYKSFSQVSLLKQHQESHVGQVVYECTECDKAFAFLHLLEEHQLTHAGPSKVTLHLPKCIVVWLVQQPSLDWRLCWSIKQLMPMYWPKLVLQKLQKRPNRKRYLEAALCQISLRRYRHRLNALHSLFVTFRDFNLMLVHKRSHIPTQQLLQPLNSNIFHSIKDECGQDPIAPPDSLRKTVTLPAVAMSYPSTSVSSAFEVDPVIDGTLPNHNVDVGGNREDAVVTADPDKKVPRVLSLQEPRPTAIQASSSSKTAISVPSRTGHTGRDGAQK</sequence>
<protein>
    <submittedName>
        <fullName evidence="14">Zinc finger protein Xfin</fullName>
    </submittedName>
</protein>
<feature type="domain" description="C2H2-type" evidence="13">
    <location>
        <begin position="2535"/>
        <end position="2562"/>
    </location>
</feature>
<keyword evidence="10" id="KW-0539">Nucleus</keyword>
<evidence type="ECO:0000256" key="7">
    <source>
        <dbReference type="ARBA" id="ARBA00023015"/>
    </source>
</evidence>
<feature type="domain" description="C2H2-type" evidence="13">
    <location>
        <begin position="2219"/>
        <end position="2246"/>
    </location>
</feature>
<feature type="domain" description="C2H2-type" evidence="13">
    <location>
        <begin position="2111"/>
        <end position="2138"/>
    </location>
</feature>
<dbReference type="FunFam" id="3.30.160.60:FF:000446">
    <property type="entry name" value="Zinc finger protein"/>
    <property type="match status" value="2"/>
</dbReference>
<proteinExistence type="inferred from homology"/>
<feature type="domain" description="C2H2-type" evidence="13">
    <location>
        <begin position="992"/>
        <end position="1019"/>
    </location>
</feature>
<dbReference type="EMBL" id="JAOPHQ010000895">
    <property type="protein sequence ID" value="KAK0152774.1"/>
    <property type="molecule type" value="Genomic_DNA"/>
</dbReference>
<feature type="compositionally biased region" description="Polar residues" evidence="12">
    <location>
        <begin position="2785"/>
        <end position="2802"/>
    </location>
</feature>
<feature type="domain" description="C2H2-type" evidence="13">
    <location>
        <begin position="2057"/>
        <end position="2084"/>
    </location>
</feature>
<dbReference type="FunFam" id="3.30.160.60:FF:002343">
    <property type="entry name" value="Zinc finger protein 33A"/>
    <property type="match status" value="1"/>
</dbReference>
<feature type="domain" description="C2H2-type" evidence="13">
    <location>
        <begin position="2139"/>
        <end position="2166"/>
    </location>
</feature>
<evidence type="ECO:0000256" key="9">
    <source>
        <dbReference type="ARBA" id="ARBA00023163"/>
    </source>
</evidence>
<feature type="domain" description="C2H2-type" evidence="13">
    <location>
        <begin position="2467"/>
        <end position="2494"/>
    </location>
</feature>
<evidence type="ECO:0000256" key="4">
    <source>
        <dbReference type="ARBA" id="ARBA00022737"/>
    </source>
</evidence>
<feature type="domain" description="C2H2-type" evidence="13">
    <location>
        <begin position="1977"/>
        <end position="2000"/>
    </location>
</feature>
<dbReference type="PANTHER" id="PTHR24376:SF243">
    <property type="entry name" value="C2H2-TYPE DOMAIN-CONTAINING PROTEIN"/>
    <property type="match status" value="1"/>
</dbReference>
<evidence type="ECO:0000313" key="15">
    <source>
        <dbReference type="Proteomes" id="UP001174136"/>
    </source>
</evidence>
<feature type="domain" description="C2H2-type" evidence="13">
    <location>
        <begin position="1860"/>
        <end position="1887"/>
    </location>
</feature>
<evidence type="ECO:0000256" key="6">
    <source>
        <dbReference type="ARBA" id="ARBA00022833"/>
    </source>
</evidence>
<feature type="domain" description="C2H2-type" evidence="13">
    <location>
        <begin position="2563"/>
        <end position="2590"/>
    </location>
</feature>
<feature type="domain" description="C2H2-type" evidence="13">
    <location>
        <begin position="618"/>
        <end position="645"/>
    </location>
</feature>
<evidence type="ECO:0000256" key="10">
    <source>
        <dbReference type="ARBA" id="ARBA00023242"/>
    </source>
</evidence>
<feature type="domain" description="C2H2-type" evidence="13">
    <location>
        <begin position="2439"/>
        <end position="2461"/>
    </location>
</feature>
<feature type="domain" description="C2H2-type" evidence="13">
    <location>
        <begin position="2352"/>
        <end position="2374"/>
    </location>
</feature>
<keyword evidence="8" id="KW-0238">DNA-binding</keyword>
<dbReference type="GO" id="GO:0005634">
    <property type="term" value="C:nucleus"/>
    <property type="evidence" value="ECO:0007669"/>
    <property type="project" value="UniProtKB-SubCell"/>
</dbReference>
<accession>A0AA47N5S9</accession>
<organism evidence="14 15">
    <name type="scientific">Merluccius polli</name>
    <name type="common">Benguela hake</name>
    <name type="synonym">Merluccius cadenati</name>
    <dbReference type="NCBI Taxonomy" id="89951"/>
    <lineage>
        <taxon>Eukaryota</taxon>
        <taxon>Metazoa</taxon>
        <taxon>Chordata</taxon>
        <taxon>Craniata</taxon>
        <taxon>Vertebrata</taxon>
        <taxon>Euteleostomi</taxon>
        <taxon>Actinopterygii</taxon>
        <taxon>Neopterygii</taxon>
        <taxon>Teleostei</taxon>
        <taxon>Neoteleostei</taxon>
        <taxon>Acanthomorphata</taxon>
        <taxon>Zeiogadaria</taxon>
        <taxon>Gadariae</taxon>
        <taxon>Gadiformes</taxon>
        <taxon>Gadoidei</taxon>
        <taxon>Merlucciidae</taxon>
        <taxon>Merluccius</taxon>
    </lineage>
</organism>
<feature type="compositionally biased region" description="Basic and acidic residues" evidence="12">
    <location>
        <begin position="556"/>
        <end position="568"/>
    </location>
</feature>
<feature type="domain" description="C2H2-type" evidence="13">
    <location>
        <begin position="2247"/>
        <end position="2270"/>
    </location>
</feature>
<feature type="domain" description="C2H2-type" evidence="13">
    <location>
        <begin position="1182"/>
        <end position="1209"/>
    </location>
</feature>
<evidence type="ECO:0000256" key="3">
    <source>
        <dbReference type="ARBA" id="ARBA00022723"/>
    </source>
</evidence>
<dbReference type="Gene3D" id="3.30.160.60">
    <property type="entry name" value="Classic Zinc Finger"/>
    <property type="match status" value="25"/>
</dbReference>
<feature type="domain" description="C2H2-type" evidence="13">
    <location>
        <begin position="1318"/>
        <end position="1345"/>
    </location>
</feature>
<keyword evidence="9" id="KW-0804">Transcription</keyword>
<keyword evidence="5 11" id="KW-0863">Zinc-finger</keyword>
<feature type="region of interest" description="Disordered" evidence="12">
    <location>
        <begin position="2023"/>
        <end position="2052"/>
    </location>
</feature>
<evidence type="ECO:0000256" key="2">
    <source>
        <dbReference type="ARBA" id="ARBA00006991"/>
    </source>
</evidence>
<feature type="domain" description="C2H2-type" evidence="13">
    <location>
        <begin position="1490"/>
        <end position="1513"/>
    </location>
</feature>
<keyword evidence="6" id="KW-0862">Zinc</keyword>
<evidence type="ECO:0000256" key="1">
    <source>
        <dbReference type="ARBA" id="ARBA00004123"/>
    </source>
</evidence>
<feature type="domain" description="C2H2-type" evidence="13">
    <location>
        <begin position="1231"/>
        <end position="1258"/>
    </location>
</feature>
<gene>
    <name evidence="14" type="primary">XFIN</name>
    <name evidence="14" type="ORF">N1851_005687</name>
</gene>
<evidence type="ECO:0000313" key="14">
    <source>
        <dbReference type="EMBL" id="KAK0152774.1"/>
    </source>
</evidence>
<dbReference type="SUPFAM" id="SSF57667">
    <property type="entry name" value="beta-beta-alpha zinc fingers"/>
    <property type="match status" value="18"/>
</dbReference>
<feature type="domain" description="C2H2-type" evidence="13">
    <location>
        <begin position="1154"/>
        <end position="1181"/>
    </location>
</feature>
<dbReference type="SMART" id="SM00355">
    <property type="entry name" value="ZnF_C2H2"/>
    <property type="match status" value="45"/>
</dbReference>
<feature type="region of interest" description="Disordered" evidence="12">
    <location>
        <begin position="2766"/>
        <end position="2811"/>
    </location>
</feature>
<keyword evidence="3" id="KW-0479">Metal-binding</keyword>
<dbReference type="PANTHER" id="PTHR24376">
    <property type="entry name" value="ZINC FINGER PROTEIN"/>
    <property type="match status" value="1"/>
</dbReference>
<dbReference type="FunFam" id="3.30.160.60:FF:000812">
    <property type="entry name" value="zinc finger protein 23 isoform X2"/>
    <property type="match status" value="1"/>
</dbReference>
<feature type="domain" description="C2H2-type" evidence="13">
    <location>
        <begin position="1574"/>
        <end position="1592"/>
    </location>
</feature>
<dbReference type="GO" id="GO:0001228">
    <property type="term" value="F:DNA-binding transcription activator activity, RNA polymerase II-specific"/>
    <property type="evidence" value="ECO:0007669"/>
    <property type="project" value="TreeGrafter"/>
</dbReference>
<feature type="region of interest" description="Disordered" evidence="12">
    <location>
        <begin position="2408"/>
        <end position="2427"/>
    </location>
</feature>
<comment type="subcellular location">
    <subcellularLocation>
        <location evidence="1">Nucleus</location>
    </subcellularLocation>
</comment>
<evidence type="ECO:0000256" key="8">
    <source>
        <dbReference type="ARBA" id="ARBA00023125"/>
    </source>
</evidence>
<evidence type="ECO:0000256" key="11">
    <source>
        <dbReference type="PROSITE-ProRule" id="PRU00042"/>
    </source>
</evidence>
<keyword evidence="7" id="KW-0805">Transcription regulation</keyword>
<feature type="domain" description="C2H2-type" evidence="13">
    <location>
        <begin position="1648"/>
        <end position="1676"/>
    </location>
</feature>
<keyword evidence="15" id="KW-1185">Reference proteome</keyword>
<feature type="domain" description="C2H2-type" evidence="13">
    <location>
        <begin position="2277"/>
        <end position="2305"/>
    </location>
</feature>
<dbReference type="GO" id="GO:0008270">
    <property type="term" value="F:zinc ion binding"/>
    <property type="evidence" value="ECO:0007669"/>
    <property type="project" value="UniProtKB-KW"/>
</dbReference>
<feature type="domain" description="C2H2-type" evidence="13">
    <location>
        <begin position="1920"/>
        <end position="1947"/>
    </location>
</feature>
<feature type="domain" description="C2H2-type" evidence="13">
    <location>
        <begin position="1892"/>
        <end position="1919"/>
    </location>
</feature>
<dbReference type="PROSITE" id="PS50157">
    <property type="entry name" value="ZINC_FINGER_C2H2_2"/>
    <property type="match status" value="36"/>
</dbReference>
<reference evidence="14" key="1">
    <citation type="journal article" date="2023" name="Front. Mar. Sci.">
        <title>A new Merluccius polli reference genome to investigate the effects of global change in West African waters.</title>
        <authorList>
            <person name="Mateo J.L."/>
            <person name="Blanco-Fernandez C."/>
            <person name="Garcia-Vazquez E."/>
            <person name="Machado-Schiaffino G."/>
        </authorList>
    </citation>
    <scope>NUCLEOTIDE SEQUENCE</scope>
    <source>
        <strain evidence="14">C29</strain>
        <tissue evidence="14">Fin</tissue>
    </source>
</reference>
<dbReference type="GO" id="GO:0000978">
    <property type="term" value="F:RNA polymerase II cis-regulatory region sequence-specific DNA binding"/>
    <property type="evidence" value="ECO:0007669"/>
    <property type="project" value="TreeGrafter"/>
</dbReference>
<dbReference type="InterPro" id="IPR036236">
    <property type="entry name" value="Znf_C2H2_sf"/>
</dbReference>
<feature type="domain" description="C2H2-type" evidence="13">
    <location>
        <begin position="1546"/>
        <end position="1573"/>
    </location>
</feature>
<feature type="domain" description="C2H2-type" evidence="13">
    <location>
        <begin position="2381"/>
        <end position="2408"/>
    </location>
</feature>
<dbReference type="Proteomes" id="UP001174136">
    <property type="component" value="Unassembled WGS sequence"/>
</dbReference>
<feature type="domain" description="C2H2-type" evidence="13">
    <location>
        <begin position="711"/>
        <end position="732"/>
    </location>
</feature>
<feature type="domain" description="C2H2-type" evidence="13">
    <location>
        <begin position="1402"/>
        <end position="1429"/>
    </location>
</feature>